<dbReference type="Pfam" id="PF13833">
    <property type="entry name" value="EF-hand_8"/>
    <property type="match status" value="1"/>
</dbReference>
<dbReference type="SUPFAM" id="SSF47473">
    <property type="entry name" value="EF-hand"/>
    <property type="match status" value="3"/>
</dbReference>
<dbReference type="Gene3D" id="1.10.238.10">
    <property type="entry name" value="EF-hand"/>
    <property type="match status" value="3"/>
</dbReference>
<feature type="compositionally biased region" description="Polar residues" evidence="1">
    <location>
        <begin position="154"/>
        <end position="178"/>
    </location>
</feature>
<feature type="region of interest" description="Disordered" evidence="1">
    <location>
        <begin position="533"/>
        <end position="554"/>
    </location>
</feature>
<gene>
    <name evidence="3" type="ORF">H310_07500</name>
</gene>
<dbReference type="InterPro" id="IPR011992">
    <property type="entry name" value="EF-hand-dom_pair"/>
</dbReference>
<dbReference type="InterPro" id="IPR052603">
    <property type="entry name" value="EFCB6"/>
</dbReference>
<sequence length="962" mass="107021">MRARWRGSSGVASSPQQDIMSEEVIQLFGGAHLATPSKIDAMNPADVNVIRALVSNTDLVERFAHEIALYDKLDHRKPEDTLRRFSLNGDNKLDFNEFHPALKRLFGHAISHMQSKDLFRVFCPTSGKKLDIDQFCQIMGHWCQVAKRMKDQEYISSTSRPPSNQPTGGDTPLSTLDNNSNIRRGLDLAAKRYDKLNAICLKMDVGCTGCLSKEEFELAMTHVGVNLNTQEYERLYVQLPATVRHAPSDGIFYTGFLAMLGVKMTHLFQNQKLWELMLQHGDVLRKYLTHCQKQGKDAMSPDHFRDLLGHCGITLSNGDFTGLRMRMQEFQDVDGNINLTDFLAALNDKASFLANSTGLVGCTGPASPHRRGKKIVDTHEMCVSAAGKSTEQRNSEAQMCRGKTTDVAKKPTFSNLYMQNVANSPGATPAASGVPSLEERILSKMHTFQAMGYTHCATFKSIFPGDRFGKITRGHFRQSLAQLHMVSRHAEVEALFWKLDPAGRGYIGAHELHSHLQKRQDCSSDSAVAGTSTVSLQEKATEGTEVGQSTTQRHPPLRLDEKKVFDALYEKIPDVVRACQAVDSGKTGAISRGDFVWALQQGGVILSQADASHVVAALSSRKDGVVMYDQITDTIATLLQLPGTKDSTKSSRQHLSNTSVLLDQDSSVVESTRPPEAVKKVQDYPARRSSLQLGYGYDDPSAQEMSERNLTSNLHSNASLYHHVPEPEKLERALRQRHARRVLLIQNILERRSDLKMCFDMMPYRQTPRGLVLLTVDEIADILSCARMNIHFKTPDEAKTLLREIVPPNLDKLSFVELIRVLTMAQRMEPAPDEDWPPLVASPCRGQDALSPACCEVSIRAKLLQFSTLKDVSVMQWNTTGAIIVRHAFKGLSRDTVATSSSGSTFDALCRNVDLKHICTRLALDLTQTELHFLVTKIDVGKQGFFSSTALFQAFTQLLYAL</sequence>
<dbReference type="InterPro" id="IPR002048">
    <property type="entry name" value="EF_hand_dom"/>
</dbReference>
<dbReference type="EMBL" id="KI913965">
    <property type="protein sequence ID" value="ETW00071.1"/>
    <property type="molecule type" value="Genomic_DNA"/>
</dbReference>
<dbReference type="AlphaFoldDB" id="A0A024U0W7"/>
<dbReference type="OrthoDB" id="66091at2759"/>
<proteinExistence type="predicted"/>
<dbReference type="eggNOG" id="ENOG502QVEZ">
    <property type="taxonomic scope" value="Eukaryota"/>
</dbReference>
<organism evidence="3">
    <name type="scientific">Aphanomyces invadans</name>
    <dbReference type="NCBI Taxonomy" id="157072"/>
    <lineage>
        <taxon>Eukaryota</taxon>
        <taxon>Sar</taxon>
        <taxon>Stramenopiles</taxon>
        <taxon>Oomycota</taxon>
        <taxon>Saprolegniomycetes</taxon>
        <taxon>Saprolegniales</taxon>
        <taxon>Verrucalvaceae</taxon>
        <taxon>Aphanomyces</taxon>
    </lineage>
</organism>
<name>A0A024U0W7_9STRA</name>
<dbReference type="RefSeq" id="XP_008871096.1">
    <property type="nucleotide sequence ID" value="XM_008872874.1"/>
</dbReference>
<dbReference type="PANTHER" id="PTHR20875">
    <property type="entry name" value="EF-HAND CALCIUM-BINDING DOMAIN-CONTAINING PROTEIN 6-RELATED"/>
    <property type="match status" value="1"/>
</dbReference>
<dbReference type="SMART" id="SM00054">
    <property type="entry name" value="EFh"/>
    <property type="match status" value="4"/>
</dbReference>
<protein>
    <recommendedName>
        <fullName evidence="2">EF-hand domain-containing protein</fullName>
    </recommendedName>
</protein>
<dbReference type="PROSITE" id="PS50222">
    <property type="entry name" value="EF_HAND_2"/>
    <property type="match status" value="2"/>
</dbReference>
<evidence type="ECO:0000259" key="2">
    <source>
        <dbReference type="PROSITE" id="PS50222"/>
    </source>
</evidence>
<evidence type="ECO:0000313" key="3">
    <source>
        <dbReference type="EMBL" id="ETW00071.1"/>
    </source>
</evidence>
<dbReference type="PANTHER" id="PTHR20875:SF0">
    <property type="entry name" value="GH12158P"/>
    <property type="match status" value="1"/>
</dbReference>
<accession>A0A024U0W7</accession>
<feature type="domain" description="EF-hand" evidence="2">
    <location>
        <begin position="73"/>
        <end position="108"/>
    </location>
</feature>
<dbReference type="VEuPathDB" id="FungiDB:H310_07500"/>
<evidence type="ECO:0000256" key="1">
    <source>
        <dbReference type="SAM" id="MobiDB-lite"/>
    </source>
</evidence>
<feature type="region of interest" description="Disordered" evidence="1">
    <location>
        <begin position="153"/>
        <end position="178"/>
    </location>
</feature>
<reference evidence="3" key="1">
    <citation type="submission" date="2013-12" db="EMBL/GenBank/DDBJ databases">
        <title>The Genome Sequence of Aphanomyces invadans NJM9701.</title>
        <authorList>
            <consortium name="The Broad Institute Genomics Platform"/>
            <person name="Russ C."/>
            <person name="Tyler B."/>
            <person name="van West P."/>
            <person name="Dieguez-Uribeondo J."/>
            <person name="Young S.K."/>
            <person name="Zeng Q."/>
            <person name="Gargeya S."/>
            <person name="Fitzgerald M."/>
            <person name="Abouelleil A."/>
            <person name="Alvarado L."/>
            <person name="Chapman S.B."/>
            <person name="Gainer-Dewar J."/>
            <person name="Goldberg J."/>
            <person name="Griggs A."/>
            <person name="Gujja S."/>
            <person name="Hansen M."/>
            <person name="Howarth C."/>
            <person name="Imamovic A."/>
            <person name="Ireland A."/>
            <person name="Larimer J."/>
            <person name="McCowan C."/>
            <person name="Murphy C."/>
            <person name="Pearson M."/>
            <person name="Poon T.W."/>
            <person name="Priest M."/>
            <person name="Roberts A."/>
            <person name="Saif S."/>
            <person name="Shea T."/>
            <person name="Sykes S."/>
            <person name="Wortman J."/>
            <person name="Nusbaum C."/>
            <person name="Birren B."/>
        </authorList>
    </citation>
    <scope>NUCLEOTIDE SEQUENCE [LARGE SCALE GENOMIC DNA]</scope>
    <source>
        <strain evidence="3">NJM9701</strain>
    </source>
</reference>
<dbReference type="GeneID" id="20084550"/>
<dbReference type="GO" id="GO:0005509">
    <property type="term" value="F:calcium ion binding"/>
    <property type="evidence" value="ECO:0007669"/>
    <property type="project" value="InterPro"/>
</dbReference>
<feature type="domain" description="EF-hand" evidence="2">
    <location>
        <begin position="191"/>
        <end position="226"/>
    </location>
</feature>